<sequence>MLKKKYGNRLDWKRVVKKECAQAFVDSKKFKGYITLIHILEVTEPLTVSLNGENVCIADRGYMWLQQFPLERNYIVTTMFNPKGEIIVKRNPYLVTAIFIWPTFWTKNKSLLKRIIL</sequence>
<dbReference type="PANTHER" id="PTHR41271:SF1">
    <property type="entry name" value="DUF402 DOMAIN-CONTAINING PROTEIN"/>
    <property type="match status" value="1"/>
</dbReference>
<dbReference type="OrthoDB" id="2002222at2"/>
<dbReference type="RefSeq" id="WP_122973254.1">
    <property type="nucleotide sequence ID" value="NZ_RHLQ01000049.1"/>
</dbReference>
<protein>
    <submittedName>
        <fullName evidence="1">Uncharacterized protein</fullName>
    </submittedName>
</protein>
<dbReference type="AlphaFoldDB" id="A0A3M8H5E7"/>
<dbReference type="EMBL" id="RHLQ01000049">
    <property type="protein sequence ID" value="RNC97434.1"/>
    <property type="molecule type" value="Genomic_DNA"/>
</dbReference>
<proteinExistence type="predicted"/>
<accession>A0A3M8H5E7</accession>
<gene>
    <name evidence="1" type="ORF">EC501_15395</name>
</gene>
<reference evidence="1 2" key="1">
    <citation type="journal article" date="2014" name="Int. J. Syst. Evol. Microbiol.">
        <title>Lysinibacillus halotolerans sp. nov., isolated from saline-alkaline soil.</title>
        <authorList>
            <person name="Kong D."/>
            <person name="Wang Y."/>
            <person name="Zhao B."/>
            <person name="Li Y."/>
            <person name="Song J."/>
            <person name="Zhai Y."/>
            <person name="Zhang C."/>
            <person name="Wang H."/>
            <person name="Chen X."/>
            <person name="Zhao B."/>
            <person name="Ruan Z."/>
        </authorList>
    </citation>
    <scope>NUCLEOTIDE SEQUENCE [LARGE SCALE GENOMIC DNA]</scope>
    <source>
        <strain evidence="1 2">MCCC 1A12703</strain>
    </source>
</reference>
<keyword evidence="2" id="KW-1185">Reference proteome</keyword>
<dbReference type="PANTHER" id="PTHR41271">
    <property type="entry name" value="DUF402 DOMAIN-CONTAINING PROTEIN"/>
    <property type="match status" value="1"/>
</dbReference>
<dbReference type="Proteomes" id="UP000279909">
    <property type="component" value="Unassembled WGS sequence"/>
</dbReference>
<organism evidence="1 2">
    <name type="scientific">Lysinibacillus halotolerans</name>
    <dbReference type="NCBI Taxonomy" id="1368476"/>
    <lineage>
        <taxon>Bacteria</taxon>
        <taxon>Bacillati</taxon>
        <taxon>Bacillota</taxon>
        <taxon>Bacilli</taxon>
        <taxon>Bacillales</taxon>
        <taxon>Bacillaceae</taxon>
        <taxon>Lysinibacillus</taxon>
    </lineage>
</organism>
<name>A0A3M8H5E7_9BACI</name>
<comment type="caution">
    <text evidence="1">The sequence shown here is derived from an EMBL/GenBank/DDBJ whole genome shotgun (WGS) entry which is preliminary data.</text>
</comment>
<dbReference type="SUPFAM" id="SSF159234">
    <property type="entry name" value="FomD-like"/>
    <property type="match status" value="1"/>
</dbReference>
<dbReference type="InterPro" id="IPR035930">
    <property type="entry name" value="FomD-like_sf"/>
</dbReference>
<evidence type="ECO:0000313" key="2">
    <source>
        <dbReference type="Proteomes" id="UP000279909"/>
    </source>
</evidence>
<evidence type="ECO:0000313" key="1">
    <source>
        <dbReference type="EMBL" id="RNC97434.1"/>
    </source>
</evidence>